<reference evidence="1 2" key="1">
    <citation type="submission" date="2019-02" db="EMBL/GenBank/DDBJ databases">
        <title>Deep-cultivation of Planctomycetes and their phenomic and genomic characterization uncovers novel biology.</title>
        <authorList>
            <person name="Wiegand S."/>
            <person name="Jogler M."/>
            <person name="Boedeker C."/>
            <person name="Pinto D."/>
            <person name="Vollmers J."/>
            <person name="Rivas-Marin E."/>
            <person name="Kohn T."/>
            <person name="Peeters S.H."/>
            <person name="Heuer A."/>
            <person name="Rast P."/>
            <person name="Oberbeckmann S."/>
            <person name="Bunk B."/>
            <person name="Jeske O."/>
            <person name="Meyerdierks A."/>
            <person name="Storesund J.E."/>
            <person name="Kallscheuer N."/>
            <person name="Luecker S."/>
            <person name="Lage O.M."/>
            <person name="Pohl T."/>
            <person name="Merkel B.J."/>
            <person name="Hornburger P."/>
            <person name="Mueller R.-W."/>
            <person name="Bruemmer F."/>
            <person name="Labrenz M."/>
            <person name="Spormann A.M."/>
            <person name="Op den Camp H."/>
            <person name="Overmann J."/>
            <person name="Amann R."/>
            <person name="Jetten M.S.M."/>
            <person name="Mascher T."/>
            <person name="Medema M.H."/>
            <person name="Devos D.P."/>
            <person name="Kaster A.-K."/>
            <person name="Ovreas L."/>
            <person name="Rohde M."/>
            <person name="Galperin M.Y."/>
            <person name="Jogler C."/>
        </authorList>
    </citation>
    <scope>NUCLEOTIDE SEQUENCE [LARGE SCALE GENOMIC DNA]</scope>
    <source>
        <strain evidence="1 2">Pla85_3_4</strain>
    </source>
</reference>
<evidence type="ECO:0000313" key="2">
    <source>
        <dbReference type="Proteomes" id="UP000317648"/>
    </source>
</evidence>
<keyword evidence="2" id="KW-1185">Reference proteome</keyword>
<sequence length="41" mass="4473">MILCGELTLTGLAFLLFSRAAVGRPRWVKPLLSINVLLFAA</sequence>
<accession>A0A518E3E0</accession>
<name>A0A518E3E0_9BACT</name>
<dbReference type="Proteomes" id="UP000317648">
    <property type="component" value="Chromosome"/>
</dbReference>
<dbReference type="RefSeq" id="WP_261344986.1">
    <property type="nucleotide sequence ID" value="NZ_CP036433.1"/>
</dbReference>
<organism evidence="1 2">
    <name type="scientific">Lignipirellula cremea</name>
    <dbReference type="NCBI Taxonomy" id="2528010"/>
    <lineage>
        <taxon>Bacteria</taxon>
        <taxon>Pseudomonadati</taxon>
        <taxon>Planctomycetota</taxon>
        <taxon>Planctomycetia</taxon>
        <taxon>Pirellulales</taxon>
        <taxon>Pirellulaceae</taxon>
        <taxon>Lignipirellula</taxon>
    </lineage>
</organism>
<proteinExistence type="predicted"/>
<protein>
    <submittedName>
        <fullName evidence="1">Uncharacterized protein</fullName>
    </submittedName>
</protein>
<evidence type="ECO:0000313" key="1">
    <source>
        <dbReference type="EMBL" id="QDU98563.1"/>
    </source>
</evidence>
<dbReference type="KEGG" id="lcre:Pla8534_64330"/>
<gene>
    <name evidence="1" type="ORF">Pla8534_64330</name>
</gene>
<dbReference type="EMBL" id="CP036433">
    <property type="protein sequence ID" value="QDU98563.1"/>
    <property type="molecule type" value="Genomic_DNA"/>
</dbReference>
<dbReference type="AlphaFoldDB" id="A0A518E3E0"/>